<organism evidence="1 2">
    <name type="scientific">Paenibacillus roseopurpureus</name>
    <dbReference type="NCBI Taxonomy" id="2918901"/>
    <lineage>
        <taxon>Bacteria</taxon>
        <taxon>Bacillati</taxon>
        <taxon>Bacillota</taxon>
        <taxon>Bacilli</taxon>
        <taxon>Bacillales</taxon>
        <taxon>Paenibacillaceae</taxon>
        <taxon>Paenibacillus</taxon>
    </lineage>
</organism>
<dbReference type="EMBL" id="CP130319">
    <property type="protein sequence ID" value="WNR44158.1"/>
    <property type="molecule type" value="Genomic_DNA"/>
</dbReference>
<name>A0AA96LQV4_9BACL</name>
<evidence type="ECO:0000313" key="2">
    <source>
        <dbReference type="Proteomes" id="UP001304650"/>
    </source>
</evidence>
<dbReference type="RefSeq" id="WP_314799559.1">
    <property type="nucleotide sequence ID" value="NZ_CP130319.1"/>
</dbReference>
<sequence>MLVKQILFEREREVRVDLTSLNAHDFTSQWQELNTKLELDPGAKLINFDLFYDRKGEVQKLSYELVERNKDGFLYDYIDYDLQKSKVKVNRHQLDAPWMRYDETIAARYFFERLNETELTLLHPNNDDPIRHLQLNEDGTRVVYAMKDIKKYRIDRNQLHEILDSQLPIEGYWLLVCGMSEKAGPDFVSSCEDRIDYFLDARMGEGT</sequence>
<gene>
    <name evidence="1" type="ORF">MJB10_24175</name>
</gene>
<protein>
    <submittedName>
        <fullName evidence="1">Uncharacterized protein</fullName>
    </submittedName>
</protein>
<reference evidence="1" key="1">
    <citation type="submission" date="2022-02" db="EMBL/GenBank/DDBJ databases">
        <title>Paenibacillus sp. MBLB1832 Whole Genome Shotgun Sequencing.</title>
        <authorList>
            <person name="Hwang C.Y."/>
            <person name="Cho E.-S."/>
            <person name="Seo M.-J."/>
        </authorList>
    </citation>
    <scope>NUCLEOTIDE SEQUENCE</scope>
    <source>
        <strain evidence="1">MBLB1832</strain>
    </source>
</reference>
<dbReference type="Proteomes" id="UP001304650">
    <property type="component" value="Chromosome"/>
</dbReference>
<proteinExistence type="predicted"/>
<evidence type="ECO:0000313" key="1">
    <source>
        <dbReference type="EMBL" id="WNR44158.1"/>
    </source>
</evidence>
<keyword evidence="2" id="KW-1185">Reference proteome</keyword>
<dbReference type="AlphaFoldDB" id="A0AA96LQV4"/>
<accession>A0AA96LQV4</accession>
<dbReference type="KEGG" id="proo:MJB10_24175"/>